<keyword evidence="2" id="KW-0547">Nucleotide-binding</keyword>
<feature type="compositionally biased region" description="Basic and acidic residues" evidence="4">
    <location>
        <begin position="483"/>
        <end position="505"/>
    </location>
</feature>
<protein>
    <submittedName>
        <fullName evidence="5">Uncharacterized protein</fullName>
    </submittedName>
</protein>
<dbReference type="InterPro" id="IPR004344">
    <property type="entry name" value="TTL/TTLL_fam"/>
</dbReference>
<sequence>MSLRPSHLSPVQRVNHLPNNKQLVRKDLMGDNLNLLHRVCPEEFDFFPASWSLPNDLDNLVKHIQRDIEVNGPLSQRPTIPTYIIKPATGLQGCGIKMTQDPSTLEGIMRKYESEDTQGESEDAVPAHKKVVVQIYITRPLLIDGYKFDIRLYVLVTSIKPLKIYIYDNGLMRLCTTKYNEPTSTNIRKFRQHLTNFAINKNSKNFVPGEQGTKRSLKTVFADFQAQGHDVNLLWSNVVDVVVKTILGMQPLLASAYDEMLPKKHVLRTPVSTCFEIFGFDIMMDEDLKVWLLEMNHMPSLSGSSPLDTAIKTGVVNGALDRLHITTRRKQILTSRLSKKRRWLILQQAANKARALALGQGGPGIPPPTSGSGSASSLPRGGPSLPRFGPPRNSSSSAASLGGPSNGSGAQAGARRSSVAASSSRPPLGRTSTSKSVLPQIVSPTKERAEHSKPSSHDTAKTLASGKGELLSRPLGTAEIEIEPTKSKGRMSRDSRDSRDSHAFEEGSEEEEDDDEEEDGDDEEEVDASTRLLGVGRGEMEQRAGAESRGQCSDVAGTPFADVKVLREAPLVDQPDGYVLVFSQQQLHYRQLYSEAMKAAEVAMKDKVAQSLRERPQSANWMEGHGKSKGG</sequence>
<name>A0AAE0LA61_9CHLO</name>
<dbReference type="AlphaFoldDB" id="A0AAE0LA61"/>
<organism evidence="5 6">
    <name type="scientific">Cymbomonas tetramitiformis</name>
    <dbReference type="NCBI Taxonomy" id="36881"/>
    <lineage>
        <taxon>Eukaryota</taxon>
        <taxon>Viridiplantae</taxon>
        <taxon>Chlorophyta</taxon>
        <taxon>Pyramimonadophyceae</taxon>
        <taxon>Pyramimonadales</taxon>
        <taxon>Pyramimonadaceae</taxon>
        <taxon>Cymbomonas</taxon>
    </lineage>
</organism>
<evidence type="ECO:0000256" key="1">
    <source>
        <dbReference type="ARBA" id="ARBA00022598"/>
    </source>
</evidence>
<dbReference type="GO" id="GO:0000226">
    <property type="term" value="P:microtubule cytoskeleton organization"/>
    <property type="evidence" value="ECO:0007669"/>
    <property type="project" value="TreeGrafter"/>
</dbReference>
<evidence type="ECO:0000256" key="4">
    <source>
        <dbReference type="SAM" id="MobiDB-lite"/>
    </source>
</evidence>
<gene>
    <name evidence="5" type="ORF">CYMTET_14441</name>
</gene>
<dbReference type="EMBL" id="LGRX02006049">
    <property type="protein sequence ID" value="KAK3277562.1"/>
    <property type="molecule type" value="Genomic_DNA"/>
</dbReference>
<dbReference type="GO" id="GO:0015631">
    <property type="term" value="F:tubulin binding"/>
    <property type="evidence" value="ECO:0007669"/>
    <property type="project" value="TreeGrafter"/>
</dbReference>
<accession>A0AAE0LA61</accession>
<evidence type="ECO:0000256" key="2">
    <source>
        <dbReference type="ARBA" id="ARBA00022741"/>
    </source>
</evidence>
<dbReference type="PANTHER" id="PTHR12241:SF147">
    <property type="entry name" value="TUBULIN POLYGLUTAMYLASE TTLL7"/>
    <property type="match status" value="1"/>
</dbReference>
<feature type="region of interest" description="Disordered" evidence="4">
    <location>
        <begin position="357"/>
        <end position="555"/>
    </location>
</feature>
<dbReference type="GO" id="GO:0070740">
    <property type="term" value="F:tubulin-glutamic acid ligase activity"/>
    <property type="evidence" value="ECO:0007669"/>
    <property type="project" value="TreeGrafter"/>
</dbReference>
<comment type="caution">
    <text evidence="5">The sequence shown here is derived from an EMBL/GenBank/DDBJ whole genome shotgun (WGS) entry which is preliminary data.</text>
</comment>
<feature type="region of interest" description="Disordered" evidence="4">
    <location>
        <begin position="611"/>
        <end position="631"/>
    </location>
</feature>
<evidence type="ECO:0000256" key="3">
    <source>
        <dbReference type="ARBA" id="ARBA00022840"/>
    </source>
</evidence>
<feature type="compositionally biased region" description="Acidic residues" evidence="4">
    <location>
        <begin position="506"/>
        <end position="527"/>
    </location>
</feature>
<dbReference type="GO" id="GO:0036064">
    <property type="term" value="C:ciliary basal body"/>
    <property type="evidence" value="ECO:0007669"/>
    <property type="project" value="TreeGrafter"/>
</dbReference>
<proteinExistence type="predicted"/>
<keyword evidence="6" id="KW-1185">Reference proteome</keyword>
<keyword evidence="1" id="KW-0436">Ligase</keyword>
<dbReference type="Proteomes" id="UP001190700">
    <property type="component" value="Unassembled WGS sequence"/>
</dbReference>
<feature type="compositionally biased region" description="Low complexity" evidence="4">
    <location>
        <begin position="370"/>
        <end position="425"/>
    </location>
</feature>
<evidence type="ECO:0000313" key="5">
    <source>
        <dbReference type="EMBL" id="KAK3277562.1"/>
    </source>
</evidence>
<feature type="compositionally biased region" description="Basic and acidic residues" evidence="4">
    <location>
        <begin position="445"/>
        <end position="460"/>
    </location>
</feature>
<dbReference type="PANTHER" id="PTHR12241">
    <property type="entry name" value="TUBULIN POLYGLUTAMYLASE"/>
    <property type="match status" value="1"/>
</dbReference>
<dbReference type="Pfam" id="PF03133">
    <property type="entry name" value="TTL"/>
    <property type="match status" value="1"/>
</dbReference>
<dbReference type="SUPFAM" id="SSF56059">
    <property type="entry name" value="Glutathione synthetase ATP-binding domain-like"/>
    <property type="match status" value="1"/>
</dbReference>
<keyword evidence="3" id="KW-0067">ATP-binding</keyword>
<dbReference type="GO" id="GO:0005524">
    <property type="term" value="F:ATP binding"/>
    <property type="evidence" value="ECO:0007669"/>
    <property type="project" value="UniProtKB-KW"/>
</dbReference>
<evidence type="ECO:0000313" key="6">
    <source>
        <dbReference type="Proteomes" id="UP001190700"/>
    </source>
</evidence>
<reference evidence="5 6" key="1">
    <citation type="journal article" date="2015" name="Genome Biol. Evol.">
        <title>Comparative Genomics of a Bacterivorous Green Alga Reveals Evolutionary Causalities and Consequences of Phago-Mixotrophic Mode of Nutrition.</title>
        <authorList>
            <person name="Burns J.A."/>
            <person name="Paasch A."/>
            <person name="Narechania A."/>
            <person name="Kim E."/>
        </authorList>
    </citation>
    <scope>NUCLEOTIDE SEQUENCE [LARGE SCALE GENOMIC DNA]</scope>
    <source>
        <strain evidence="5 6">PLY_AMNH</strain>
    </source>
</reference>
<dbReference type="PROSITE" id="PS51221">
    <property type="entry name" value="TTL"/>
    <property type="match status" value="1"/>
</dbReference>
<dbReference type="Gene3D" id="3.30.470.20">
    <property type="entry name" value="ATP-grasp fold, B domain"/>
    <property type="match status" value="1"/>
</dbReference>